<protein>
    <recommendedName>
        <fullName evidence="4">Secreted protein</fullName>
    </recommendedName>
</protein>
<evidence type="ECO:0000313" key="2">
    <source>
        <dbReference type="EMBL" id="OCT89781.1"/>
    </source>
</evidence>
<name>A0A974DF78_XENLA</name>
<dbReference type="Proteomes" id="UP000694892">
    <property type="component" value="Chromosome 3L"/>
</dbReference>
<feature type="chain" id="PRO_5037906459" description="Secreted protein" evidence="1">
    <location>
        <begin position="21"/>
        <end position="74"/>
    </location>
</feature>
<reference evidence="3" key="1">
    <citation type="journal article" date="2016" name="Nature">
        <title>Genome evolution in the allotetraploid frog Xenopus laevis.</title>
        <authorList>
            <person name="Session A.M."/>
            <person name="Uno Y."/>
            <person name="Kwon T."/>
            <person name="Chapman J.A."/>
            <person name="Toyoda A."/>
            <person name="Takahashi S."/>
            <person name="Fukui A."/>
            <person name="Hikosaka A."/>
            <person name="Suzuki A."/>
            <person name="Kondo M."/>
            <person name="van Heeringen S.J."/>
            <person name="Quigley I."/>
            <person name="Heinz S."/>
            <person name="Ogino H."/>
            <person name="Ochi H."/>
            <person name="Hellsten U."/>
            <person name="Lyons J.B."/>
            <person name="Simakov O."/>
            <person name="Putnam N."/>
            <person name="Stites J."/>
            <person name="Kuroki Y."/>
            <person name="Tanaka T."/>
            <person name="Michiue T."/>
            <person name="Watanabe M."/>
            <person name="Bogdanovic O."/>
            <person name="Lister R."/>
            <person name="Georgiou G."/>
            <person name="Paranjpe S.S."/>
            <person name="van Kruijsbergen I."/>
            <person name="Shu S."/>
            <person name="Carlson J."/>
            <person name="Kinoshita T."/>
            <person name="Ohta Y."/>
            <person name="Mawaribuchi S."/>
            <person name="Jenkins J."/>
            <person name="Grimwood J."/>
            <person name="Schmutz J."/>
            <person name="Mitros T."/>
            <person name="Mozaffari S.V."/>
            <person name="Suzuki Y."/>
            <person name="Haramoto Y."/>
            <person name="Yamamoto T.S."/>
            <person name="Takagi C."/>
            <person name="Heald R."/>
            <person name="Miller K."/>
            <person name="Haudenschild C."/>
            <person name="Kitzman J."/>
            <person name="Nakayama T."/>
            <person name="Izutsu Y."/>
            <person name="Robert J."/>
            <person name="Fortriede J."/>
            <person name="Burns K."/>
            <person name="Lotay V."/>
            <person name="Karimi K."/>
            <person name="Yasuoka Y."/>
            <person name="Dichmann D.S."/>
            <person name="Flajnik M.F."/>
            <person name="Houston D.W."/>
            <person name="Shendure J."/>
            <person name="DuPasquier L."/>
            <person name="Vize P.D."/>
            <person name="Zorn A.M."/>
            <person name="Ito M."/>
            <person name="Marcotte E.M."/>
            <person name="Wallingford J.B."/>
            <person name="Ito Y."/>
            <person name="Asashima M."/>
            <person name="Ueno N."/>
            <person name="Matsuda Y."/>
            <person name="Veenstra G.J."/>
            <person name="Fujiyama A."/>
            <person name="Harland R.M."/>
            <person name="Taira M."/>
            <person name="Rokhsar D.S."/>
        </authorList>
    </citation>
    <scope>NUCLEOTIDE SEQUENCE [LARGE SCALE GENOMIC DNA]</scope>
    <source>
        <strain evidence="3">J</strain>
    </source>
</reference>
<dbReference type="AlphaFoldDB" id="A0A974DF78"/>
<evidence type="ECO:0000313" key="3">
    <source>
        <dbReference type="Proteomes" id="UP000694892"/>
    </source>
</evidence>
<evidence type="ECO:0000256" key="1">
    <source>
        <dbReference type="SAM" id="SignalP"/>
    </source>
</evidence>
<dbReference type="EMBL" id="CM004470">
    <property type="protein sequence ID" value="OCT89781.1"/>
    <property type="molecule type" value="Genomic_DNA"/>
</dbReference>
<evidence type="ECO:0008006" key="4">
    <source>
        <dbReference type="Google" id="ProtNLM"/>
    </source>
</evidence>
<sequence length="74" mass="8778">MKQKHHIVLWLCTYIQGQLADFYESKKQHFVQVPMTCYKGPCHKINLSVQNTFQSYTNMLKKYQCNLGNVVCDY</sequence>
<gene>
    <name evidence="2" type="ORF">XELAEV_18018392mg</name>
</gene>
<feature type="signal peptide" evidence="1">
    <location>
        <begin position="1"/>
        <end position="20"/>
    </location>
</feature>
<organism evidence="2 3">
    <name type="scientific">Xenopus laevis</name>
    <name type="common">African clawed frog</name>
    <dbReference type="NCBI Taxonomy" id="8355"/>
    <lineage>
        <taxon>Eukaryota</taxon>
        <taxon>Metazoa</taxon>
        <taxon>Chordata</taxon>
        <taxon>Craniata</taxon>
        <taxon>Vertebrata</taxon>
        <taxon>Euteleostomi</taxon>
        <taxon>Amphibia</taxon>
        <taxon>Batrachia</taxon>
        <taxon>Anura</taxon>
        <taxon>Pipoidea</taxon>
        <taxon>Pipidae</taxon>
        <taxon>Xenopodinae</taxon>
        <taxon>Xenopus</taxon>
        <taxon>Xenopus</taxon>
    </lineage>
</organism>
<accession>A0A974DF78</accession>
<proteinExistence type="predicted"/>
<keyword evidence="1" id="KW-0732">Signal</keyword>